<reference evidence="13 14" key="1">
    <citation type="journal article" date="2020" name="Biotechnol. Biofuels">
        <title>New insights from the biogas microbiome by comprehensive genome-resolved metagenomics of nearly 1600 species originating from multiple anaerobic digesters.</title>
        <authorList>
            <person name="Campanaro S."/>
            <person name="Treu L."/>
            <person name="Rodriguez-R L.M."/>
            <person name="Kovalovszki A."/>
            <person name="Ziels R.M."/>
            <person name="Maus I."/>
            <person name="Zhu X."/>
            <person name="Kougias P.G."/>
            <person name="Basile A."/>
            <person name="Luo G."/>
            <person name="Schluter A."/>
            <person name="Konstantinidis K.T."/>
            <person name="Angelidaki I."/>
        </authorList>
    </citation>
    <scope>NUCLEOTIDE SEQUENCE [LARGE SCALE GENOMIC DNA]</scope>
    <source>
        <strain evidence="13">AS27yjCOA_65</strain>
    </source>
</reference>
<dbReference type="InterPro" id="IPR001543">
    <property type="entry name" value="FliN-like_C"/>
</dbReference>
<organism evidence="13 14">
    <name type="scientific">SAR324 cluster bacterium</name>
    <dbReference type="NCBI Taxonomy" id="2024889"/>
    <lineage>
        <taxon>Bacteria</taxon>
        <taxon>Deltaproteobacteria</taxon>
        <taxon>SAR324 cluster</taxon>
    </lineage>
</organism>
<dbReference type="CDD" id="cd17908">
    <property type="entry name" value="FliM"/>
    <property type="match status" value="1"/>
</dbReference>
<dbReference type="InterPro" id="IPR001689">
    <property type="entry name" value="Flag_FliM"/>
</dbReference>
<dbReference type="PANTHER" id="PTHR30034">
    <property type="entry name" value="FLAGELLAR MOTOR SWITCH PROTEIN FLIM"/>
    <property type="match status" value="1"/>
</dbReference>
<sequence>MNQVLTQDEINSLLQGLSEGEIEQDGLEGGQKQQVQNVKKFDLANQERIIRGRMPTMELIHDRFARQFRTTLSKFLGRTCFANVGGIEMVKFGLFMKKLPLPSSLHIFRMPPLPGYALMVVSAPLVFGIIDSLFGGSGLGRVKIEGREYTPIETRLIGKVVMQALDVLKDAWAPIHPVDFVYVRSEFNPLAIAIVPPTDVVVIVTIEVELEQETTSLILCTPSSTIDPLKSKLAAGFQSTRLEVDTGVIKHLERSVQQTPVNVSAQLATGSIKTKDFLNLRVGDIMMMDTNPSDEAMLMVEGTPKYYGYVGSYRGNRAIRVTRPIPKRDLINYNNKLELLKNGG</sequence>
<dbReference type="InterPro" id="IPR036429">
    <property type="entry name" value="SpoA-like_sf"/>
</dbReference>
<dbReference type="PIRSF" id="PIRSF002888">
    <property type="entry name" value="FliM"/>
    <property type="match status" value="1"/>
</dbReference>
<dbReference type="SUPFAM" id="SSF103039">
    <property type="entry name" value="CheC-like"/>
    <property type="match status" value="1"/>
</dbReference>
<keyword evidence="13" id="KW-0966">Cell projection</keyword>
<keyword evidence="7" id="KW-0997">Cell inner membrane</keyword>
<evidence type="ECO:0000256" key="4">
    <source>
        <dbReference type="ARBA" id="ARBA00021898"/>
    </source>
</evidence>
<keyword evidence="13" id="KW-0969">Cilium</keyword>
<dbReference type="SUPFAM" id="SSF101801">
    <property type="entry name" value="Surface presentation of antigens (SPOA)"/>
    <property type="match status" value="1"/>
</dbReference>
<comment type="similarity">
    <text evidence="3">Belongs to the FliM family.</text>
</comment>
<dbReference type="GO" id="GO:0050918">
    <property type="term" value="P:positive chemotaxis"/>
    <property type="evidence" value="ECO:0007669"/>
    <property type="project" value="TreeGrafter"/>
</dbReference>
<evidence type="ECO:0000256" key="3">
    <source>
        <dbReference type="ARBA" id="ARBA00011049"/>
    </source>
</evidence>
<evidence type="ECO:0000256" key="1">
    <source>
        <dbReference type="ARBA" id="ARBA00004117"/>
    </source>
</evidence>
<dbReference type="InterPro" id="IPR028976">
    <property type="entry name" value="CheC-like_sf"/>
</dbReference>
<evidence type="ECO:0000313" key="13">
    <source>
        <dbReference type="EMBL" id="NMC62766.1"/>
    </source>
</evidence>
<comment type="caution">
    <text evidence="13">The sequence shown here is derived from an EMBL/GenBank/DDBJ whole genome shotgun (WGS) entry which is preliminary data.</text>
</comment>
<dbReference type="GO" id="GO:0009425">
    <property type="term" value="C:bacterial-type flagellum basal body"/>
    <property type="evidence" value="ECO:0007669"/>
    <property type="project" value="UniProtKB-SubCell"/>
</dbReference>
<evidence type="ECO:0000256" key="5">
    <source>
        <dbReference type="ARBA" id="ARBA00022475"/>
    </source>
</evidence>
<dbReference type="AlphaFoldDB" id="A0A7X9FR26"/>
<feature type="domain" description="Flagellar motor switch protein FliN-like C-terminal" evidence="12">
    <location>
        <begin position="255"/>
        <end position="325"/>
    </location>
</feature>
<evidence type="ECO:0000313" key="14">
    <source>
        <dbReference type="Proteomes" id="UP000524246"/>
    </source>
</evidence>
<gene>
    <name evidence="13" type="primary">fliM</name>
    <name evidence="13" type="ORF">GYA55_06300</name>
</gene>
<dbReference type="GO" id="GO:0005886">
    <property type="term" value="C:plasma membrane"/>
    <property type="evidence" value="ECO:0007669"/>
    <property type="project" value="UniProtKB-SubCell"/>
</dbReference>
<keyword evidence="8" id="KW-0283">Flagellar rotation</keyword>
<name>A0A7X9FR26_9DELT</name>
<evidence type="ECO:0000259" key="12">
    <source>
        <dbReference type="Pfam" id="PF01052"/>
    </source>
</evidence>
<protein>
    <recommendedName>
        <fullName evidence="4 11">Flagellar motor switch protein FliM</fullName>
    </recommendedName>
</protein>
<dbReference type="Proteomes" id="UP000524246">
    <property type="component" value="Unassembled WGS sequence"/>
</dbReference>
<evidence type="ECO:0000256" key="2">
    <source>
        <dbReference type="ARBA" id="ARBA00004417"/>
    </source>
</evidence>
<dbReference type="Pfam" id="PF02154">
    <property type="entry name" value="FliM"/>
    <property type="match status" value="1"/>
</dbReference>
<proteinExistence type="inferred from homology"/>
<evidence type="ECO:0000256" key="10">
    <source>
        <dbReference type="ARBA" id="ARBA00023143"/>
    </source>
</evidence>
<dbReference type="GO" id="GO:0071978">
    <property type="term" value="P:bacterial-type flagellum-dependent swarming motility"/>
    <property type="evidence" value="ECO:0007669"/>
    <property type="project" value="TreeGrafter"/>
</dbReference>
<evidence type="ECO:0000256" key="7">
    <source>
        <dbReference type="ARBA" id="ARBA00022519"/>
    </source>
</evidence>
<keyword evidence="5" id="KW-1003">Cell membrane</keyword>
<dbReference type="Gene3D" id="3.40.1550.10">
    <property type="entry name" value="CheC-like"/>
    <property type="match status" value="1"/>
</dbReference>
<evidence type="ECO:0000256" key="11">
    <source>
        <dbReference type="NCBIfam" id="TIGR01397"/>
    </source>
</evidence>
<accession>A0A7X9FR26</accession>
<dbReference type="Pfam" id="PF01052">
    <property type="entry name" value="FliMN_C"/>
    <property type="match status" value="1"/>
</dbReference>
<keyword evidence="9" id="KW-0472">Membrane</keyword>
<dbReference type="Gene3D" id="2.30.330.10">
    <property type="entry name" value="SpoA-like"/>
    <property type="match status" value="1"/>
</dbReference>
<keyword evidence="10" id="KW-0975">Bacterial flagellum</keyword>
<comment type="subcellular location">
    <subcellularLocation>
        <location evidence="1">Bacterial flagellum basal body</location>
    </subcellularLocation>
    <subcellularLocation>
        <location evidence="2">Cell inner membrane</location>
        <topology evidence="2">Peripheral membrane protein</topology>
    </subcellularLocation>
</comment>
<dbReference type="EMBL" id="JAAZON010000271">
    <property type="protein sequence ID" value="NMC62766.1"/>
    <property type="molecule type" value="Genomic_DNA"/>
</dbReference>
<dbReference type="NCBIfam" id="TIGR01397">
    <property type="entry name" value="fliM_switch"/>
    <property type="match status" value="1"/>
</dbReference>
<keyword evidence="13" id="KW-0282">Flagellum</keyword>
<dbReference type="GO" id="GO:0003774">
    <property type="term" value="F:cytoskeletal motor activity"/>
    <property type="evidence" value="ECO:0007669"/>
    <property type="project" value="InterPro"/>
</dbReference>
<evidence type="ECO:0000256" key="9">
    <source>
        <dbReference type="ARBA" id="ARBA00023136"/>
    </source>
</evidence>
<keyword evidence="6" id="KW-0145">Chemotaxis</keyword>
<evidence type="ECO:0000256" key="6">
    <source>
        <dbReference type="ARBA" id="ARBA00022500"/>
    </source>
</evidence>
<dbReference type="PANTHER" id="PTHR30034:SF3">
    <property type="entry name" value="FLAGELLAR MOTOR SWITCH PROTEIN FLIM"/>
    <property type="match status" value="1"/>
</dbReference>
<dbReference type="PRINTS" id="PR00955">
    <property type="entry name" value="FLGMOTORFLIM"/>
</dbReference>
<evidence type="ECO:0000256" key="8">
    <source>
        <dbReference type="ARBA" id="ARBA00022779"/>
    </source>
</evidence>